<accession>A0A9P9YG20</accession>
<dbReference type="SUPFAM" id="SSF52058">
    <property type="entry name" value="L domain-like"/>
    <property type="match status" value="1"/>
</dbReference>
<dbReference type="InterPro" id="IPR032675">
    <property type="entry name" value="LRR_dom_sf"/>
</dbReference>
<evidence type="ECO:0000313" key="2">
    <source>
        <dbReference type="Proteomes" id="UP001059596"/>
    </source>
</evidence>
<reference evidence="1" key="1">
    <citation type="journal article" date="2023" name="Genome Biol. Evol.">
        <title>Long-read-based Genome Assembly of Drosophila gunungcola Reveals Fewer Chemosensory Genes in Flower-breeding Species.</title>
        <authorList>
            <person name="Negi A."/>
            <person name="Liao B.Y."/>
            <person name="Yeh S.D."/>
        </authorList>
    </citation>
    <scope>NUCLEOTIDE SEQUENCE</scope>
    <source>
        <strain evidence="1">Sukarami</strain>
    </source>
</reference>
<keyword evidence="2" id="KW-1185">Reference proteome</keyword>
<evidence type="ECO:0000313" key="1">
    <source>
        <dbReference type="EMBL" id="KAI8035918.1"/>
    </source>
</evidence>
<dbReference type="Gene3D" id="3.80.10.10">
    <property type="entry name" value="Ribonuclease Inhibitor"/>
    <property type="match status" value="1"/>
</dbReference>
<comment type="caution">
    <text evidence="1">The sequence shown here is derived from an EMBL/GenBank/DDBJ whole genome shotgun (WGS) entry which is preliminary data.</text>
</comment>
<organism evidence="1 2">
    <name type="scientific">Drosophila gunungcola</name>
    <name type="common">fruit fly</name>
    <dbReference type="NCBI Taxonomy" id="103775"/>
    <lineage>
        <taxon>Eukaryota</taxon>
        <taxon>Metazoa</taxon>
        <taxon>Ecdysozoa</taxon>
        <taxon>Arthropoda</taxon>
        <taxon>Hexapoda</taxon>
        <taxon>Insecta</taxon>
        <taxon>Pterygota</taxon>
        <taxon>Neoptera</taxon>
        <taxon>Endopterygota</taxon>
        <taxon>Diptera</taxon>
        <taxon>Brachycera</taxon>
        <taxon>Muscomorpha</taxon>
        <taxon>Ephydroidea</taxon>
        <taxon>Drosophilidae</taxon>
        <taxon>Drosophila</taxon>
        <taxon>Sophophora</taxon>
    </lineage>
</organism>
<gene>
    <name evidence="1" type="ORF">M5D96_011349</name>
</gene>
<proteinExistence type="predicted"/>
<protein>
    <submittedName>
        <fullName evidence="1">Uncharacterized protein</fullName>
    </submittedName>
</protein>
<dbReference type="Proteomes" id="UP001059596">
    <property type="component" value="Unassembled WGS sequence"/>
</dbReference>
<dbReference type="AlphaFoldDB" id="A0A9P9YG20"/>
<dbReference type="EMBL" id="JAMKOV010000028">
    <property type="protein sequence ID" value="KAI8035918.1"/>
    <property type="molecule type" value="Genomic_DNA"/>
</dbReference>
<sequence>MLMAMQKLRFVFLNDNRIDELPSRSQLEELRTLHMLNLSKNPISRHPDLQLMALVSFEQSCQWSVV</sequence>
<name>A0A9P9YG20_9MUSC</name>